<proteinExistence type="inferred from homology"/>
<evidence type="ECO:0000256" key="5">
    <source>
        <dbReference type="ARBA" id="ARBA00022840"/>
    </source>
</evidence>
<dbReference type="InterPro" id="IPR013035">
    <property type="entry name" value="PEP_carboxykinase_C"/>
</dbReference>
<dbReference type="InterPro" id="IPR008210">
    <property type="entry name" value="PEP_carboxykinase_N"/>
</dbReference>
<name>A0A133CDI7_ENTFC</name>
<dbReference type="GO" id="GO:0004612">
    <property type="term" value="F:phosphoenolpyruvate carboxykinase (ATP) activity"/>
    <property type="evidence" value="ECO:0007669"/>
    <property type="project" value="UniProtKB-EC"/>
</dbReference>
<reference evidence="9" key="4">
    <citation type="submission" date="2022-05" db="EMBL/GenBank/DDBJ databases">
        <title>Draft genome sequences of Clostridium perfringens strains isolated from Peru.</title>
        <authorList>
            <person name="Hurtado R."/>
            <person name="Lima L."/>
            <person name="Sousa T."/>
            <person name="Jaiswal A.K."/>
            <person name="Tiwari S."/>
            <person name="Maturrano L."/>
            <person name="Brenig B."/>
            <person name="Azevedo V."/>
        </authorList>
    </citation>
    <scope>NUCLEOTIDE SEQUENCE</scope>
    <source>
        <strain evidence="9">CP4</strain>
    </source>
</reference>
<accession>A0A133CDI7</accession>
<keyword evidence="5" id="KW-0067">ATP-binding</keyword>
<evidence type="ECO:0000256" key="1">
    <source>
        <dbReference type="ARBA" id="ARBA00004742"/>
    </source>
</evidence>
<dbReference type="SUPFAM" id="SSF53795">
    <property type="entry name" value="PEP carboxykinase-like"/>
    <property type="match status" value="1"/>
</dbReference>
<dbReference type="Proteomes" id="UP001139644">
    <property type="component" value="Unassembled WGS sequence"/>
</dbReference>
<evidence type="ECO:0000313" key="10">
    <source>
        <dbReference type="EMBL" id="PZM55834.1"/>
    </source>
</evidence>
<evidence type="ECO:0000256" key="4">
    <source>
        <dbReference type="ARBA" id="ARBA00022741"/>
    </source>
</evidence>
<evidence type="ECO:0000313" key="8">
    <source>
        <dbReference type="EMBL" id="MBX4223266.1"/>
    </source>
</evidence>
<reference evidence="8" key="3">
    <citation type="journal article" date="2022" name="J. Anim. Sci.">
        <title>Whole genome sequence analyses-based assessment of virulence potential and antimicrobial susceptibilities and resistance of Enterococcus faecium strains isolated from commercial swine and cattle probiotic products.</title>
        <authorList>
            <person name="Shridhar P.B."/>
            <person name="Amachawadi R.G."/>
            <person name="Tokach M."/>
            <person name="Patel I."/>
            <person name="Gangiredla J."/>
            <person name="Mammel M."/>
            <person name="Nagaraja T.G."/>
        </authorList>
    </citation>
    <scope>NUCLEOTIDE SEQUENCE</scope>
    <source>
        <strain evidence="8">EF215</strain>
    </source>
</reference>
<dbReference type="SUPFAM" id="SSF68923">
    <property type="entry name" value="PEP carboxykinase N-terminal domain"/>
    <property type="match status" value="1"/>
</dbReference>
<evidence type="ECO:0000256" key="6">
    <source>
        <dbReference type="ARBA" id="ARBA00023239"/>
    </source>
</evidence>
<reference evidence="10 13" key="2">
    <citation type="submission" date="2018-05" db="EMBL/GenBank/DDBJ databases">
        <title>Vancomycin-resistant Enterococcus faecium strain from Chelyabinsk, Russia.</title>
        <authorList>
            <person name="Gostev V."/>
            <person name="Goncharov A."/>
            <person name="Kolodzhieva V."/>
            <person name="Suvorov A."/>
            <person name="Sidorenko S."/>
            <person name="Zueva L."/>
        </authorList>
    </citation>
    <scope>NUCLEOTIDE SEQUENCE [LARGE SCALE GENOMIC DNA]</scope>
    <source>
        <strain evidence="10 13">20</strain>
    </source>
</reference>
<dbReference type="EMBL" id="JAIFOC010000091">
    <property type="protein sequence ID" value="MBX4223266.1"/>
    <property type="molecule type" value="Genomic_DNA"/>
</dbReference>
<evidence type="ECO:0000313" key="9">
    <source>
        <dbReference type="EMBL" id="MDC4247556.1"/>
    </source>
</evidence>
<dbReference type="Proteomes" id="UP000183509">
    <property type="component" value="Unassembled WGS sequence"/>
</dbReference>
<evidence type="ECO:0000256" key="3">
    <source>
        <dbReference type="ARBA" id="ARBA00012363"/>
    </source>
</evidence>
<dbReference type="EMBL" id="JAMWMK010000007">
    <property type="protein sequence ID" value="MDC4247556.1"/>
    <property type="molecule type" value="Genomic_DNA"/>
</dbReference>
<dbReference type="Pfam" id="PF01293">
    <property type="entry name" value="PEPCK_ATP"/>
    <property type="match status" value="1"/>
</dbReference>
<dbReference type="RefSeq" id="WP_002286835.1">
    <property type="nucleotide sequence ID" value="NZ_AP019394.1"/>
</dbReference>
<evidence type="ECO:0000313" key="11">
    <source>
        <dbReference type="EMBL" id="SAY58398.1"/>
    </source>
</evidence>
<evidence type="ECO:0000256" key="2">
    <source>
        <dbReference type="ARBA" id="ARBA00006052"/>
    </source>
</evidence>
<dbReference type="GO" id="GO:0005524">
    <property type="term" value="F:ATP binding"/>
    <property type="evidence" value="ECO:0007669"/>
    <property type="project" value="UniProtKB-KW"/>
</dbReference>
<organism evidence="8 14">
    <name type="scientific">Enterococcus faecium</name>
    <name type="common">Streptococcus faecium</name>
    <dbReference type="NCBI Taxonomy" id="1352"/>
    <lineage>
        <taxon>Bacteria</taxon>
        <taxon>Bacillati</taxon>
        <taxon>Bacillota</taxon>
        <taxon>Bacilli</taxon>
        <taxon>Lactobacillales</taxon>
        <taxon>Enterococcaceae</taxon>
        <taxon>Enterococcus</taxon>
    </lineage>
</organism>
<dbReference type="EMBL" id="QHGU01000028">
    <property type="protein sequence ID" value="PZM55834.1"/>
    <property type="molecule type" value="Genomic_DNA"/>
</dbReference>
<reference evidence="11 12" key="1">
    <citation type="submission" date="2016-04" db="EMBL/GenBank/DDBJ databases">
        <authorList>
            <person name="Millard A."/>
        </authorList>
    </citation>
    <scope>NUCLEOTIDE SEQUENCE [LARGE SCALE GENOMIC DNA]</scope>
    <source>
        <strain evidence="11">Isolate 22</strain>
    </source>
</reference>
<dbReference type="Gene3D" id="3.90.228.20">
    <property type="match status" value="1"/>
</dbReference>
<dbReference type="EMBL" id="FKLM01000001">
    <property type="protein sequence ID" value="SAY58398.1"/>
    <property type="molecule type" value="Genomic_DNA"/>
</dbReference>
<protein>
    <recommendedName>
        <fullName evidence="3">phosphoenolpyruvate carboxykinase (ATP)</fullName>
        <ecNumber evidence="3">4.1.1.49</ecNumber>
    </recommendedName>
</protein>
<sequence>MSTKESLELNEITSGNPLLSSIRSIVETTFYGNNVHEVFDRKTAYQLAKGSPGTIITDLTISHAEELDLPADVRTLVFNDGSIVGRTASARRIFEDLDKEQSKYEKILREAVYQSRKRQFYHTKVIVGLSEEFSVQSHLLIPEGFENNLYSYLLNFQPANSKILETYQKSVSFDEGDLYIFCDPEWTHETFPNGLILFDALHNTAAVLGLRYFGELKKATLTLAWALGNRNGFIACHGGMKQYASNDQTYTMAVFGLSGSGKSTITLAKHTEGHSVSILHDDAFVISRKNGFATALEPSYFDKTQDYPSDDPAISSFLTCQNVGVTCTSKGEKVLVTGDIRNGNGRTVKSRYATPDRVDHLSEKIDAVFWIMKDDSLPPIIKINDPVLAASFGATLATKRSDAENITTKRQLDELVIEPFANPFRVYPLREDYQAFRELFLKQQTACYVLNTGYFDDKKIKPETTLSIVERIVQQTAEFKSFGPFEDIHYLPIPDFPVSFEDTSYKNLVKQRLDIRLRFIEAQIGKDLLPDEAKESLENLIQKLN</sequence>
<comment type="similarity">
    <text evidence="2">Belongs to the phosphoenolpyruvate carboxykinase (ATP) family.</text>
</comment>
<comment type="catalytic activity">
    <reaction evidence="7">
        <text>oxaloacetate + ATP = phosphoenolpyruvate + ADP + CO2</text>
        <dbReference type="Rhea" id="RHEA:18617"/>
        <dbReference type="ChEBI" id="CHEBI:16452"/>
        <dbReference type="ChEBI" id="CHEBI:16526"/>
        <dbReference type="ChEBI" id="CHEBI:30616"/>
        <dbReference type="ChEBI" id="CHEBI:58702"/>
        <dbReference type="ChEBI" id="CHEBI:456216"/>
        <dbReference type="EC" id="4.1.1.49"/>
    </reaction>
</comment>
<dbReference type="InterPro" id="IPR001272">
    <property type="entry name" value="PEP_carboxykinase_ATP"/>
</dbReference>
<keyword evidence="6 8" id="KW-0456">Lyase</keyword>
<dbReference type="Proteomes" id="UP001141166">
    <property type="component" value="Unassembled WGS sequence"/>
</dbReference>
<comment type="caution">
    <text evidence="8">The sequence shown here is derived from an EMBL/GenBank/DDBJ whole genome shotgun (WGS) entry which is preliminary data.</text>
</comment>
<evidence type="ECO:0000256" key="7">
    <source>
        <dbReference type="ARBA" id="ARBA00047371"/>
    </source>
</evidence>
<dbReference type="Proteomes" id="UP000249070">
    <property type="component" value="Unassembled WGS sequence"/>
</dbReference>
<dbReference type="AlphaFoldDB" id="A0A133CDI7"/>
<dbReference type="STRING" id="1352.AL014_09790"/>
<evidence type="ECO:0000313" key="14">
    <source>
        <dbReference type="Proteomes" id="UP001139644"/>
    </source>
</evidence>
<comment type="pathway">
    <text evidence="1">Carbohydrate biosynthesis; gluconeogenesis.</text>
</comment>
<gene>
    <name evidence="10" type="ORF">DKP91_07230</name>
    <name evidence="11" type="ORF">DTPHA_600036</name>
    <name evidence="8" type="ORF">KYX88_10635</name>
    <name evidence="9" type="ORF">M3X98_05740</name>
</gene>
<dbReference type="GO" id="GO:0006094">
    <property type="term" value="P:gluconeogenesis"/>
    <property type="evidence" value="ECO:0007669"/>
    <property type="project" value="UniProtKB-UniPathway"/>
</dbReference>
<dbReference type="EC" id="4.1.1.49" evidence="3"/>
<evidence type="ECO:0000313" key="12">
    <source>
        <dbReference type="Proteomes" id="UP000183509"/>
    </source>
</evidence>
<evidence type="ECO:0000313" key="13">
    <source>
        <dbReference type="Proteomes" id="UP000249070"/>
    </source>
</evidence>
<keyword evidence="4" id="KW-0547">Nucleotide-binding</keyword>